<feature type="region of interest" description="Disordered" evidence="1">
    <location>
        <begin position="311"/>
        <end position="442"/>
    </location>
</feature>
<sequence>MGGGRSGRSTEGERRQGSVAASGRSRVAGARGRARRDLHRDSVGQVARVPAAGAFGSGRGRAGFGALPFPDQGARRRPAAVRVLFGHQESAAGVVRRRHPAGGAGLGPRTRELGVHEPGHAASRDPLVALALVPVLPAALVRRGRRMPQLPRRLRLPRRAAVAQAAEGRGVLRRFAGLRSRVGDDRGPGGVRVEAHRAGMCPGHRGRFAARLPHGRVVGAPAAVGDFGRERGAGAAIGGRRGFPDPRRTGHRGRALAGVRPVPARRGADGARRAADSVRSGRFAGGIGRRVPLRVSAGGASCPRSGVAVRAAARCGDDERTRTRRRHRRAGRGGAGRLSGNARVVLAAGGPGRARGRRGAGRLRGPRRSAGHLSRAPSGRDPGQAGGSRRPRSVEPVCAGSAAGLRHRRTPADRTGGRGLRRRRGACGARGSGQGEDHPSPHERLVLDFARPAALRGRHPRFRRRADRRGGGRFRADARHGRPGFRLLRGASRCGVPAPGFVLCGRRTRSGDGARPGARGGSGLEHVTARDRRHQCAAHRRDQGARRDHGEPRRGFGEFASRRLLAETAVG</sequence>
<name>M2PM41_9PSEU</name>
<feature type="compositionally biased region" description="Basic and acidic residues" evidence="1">
    <location>
        <begin position="539"/>
        <end position="559"/>
    </location>
</feature>
<feature type="compositionally biased region" description="Basic residues" evidence="1">
    <location>
        <begin position="354"/>
        <end position="370"/>
    </location>
</feature>
<comment type="caution">
    <text evidence="2">The sequence shown here is derived from an EMBL/GenBank/DDBJ whole genome shotgun (WGS) entry which is preliminary data.</text>
</comment>
<organism evidence="2 3">
    <name type="scientific">Amycolatopsis azurea DSM 43854</name>
    <dbReference type="NCBI Taxonomy" id="1238180"/>
    <lineage>
        <taxon>Bacteria</taxon>
        <taxon>Bacillati</taxon>
        <taxon>Actinomycetota</taxon>
        <taxon>Actinomycetes</taxon>
        <taxon>Pseudonocardiales</taxon>
        <taxon>Pseudonocardiaceae</taxon>
        <taxon>Amycolatopsis</taxon>
    </lineage>
</organism>
<dbReference type="AlphaFoldDB" id="M2PM41"/>
<gene>
    <name evidence="2" type="ORF">C791_4678</name>
</gene>
<dbReference type="EMBL" id="ANMG01000043">
    <property type="protein sequence ID" value="EMD25583.1"/>
    <property type="molecule type" value="Genomic_DNA"/>
</dbReference>
<feature type="region of interest" description="Disordered" evidence="1">
    <location>
        <begin position="1"/>
        <end position="45"/>
    </location>
</feature>
<feature type="compositionally biased region" description="Basic residues" evidence="1">
    <location>
        <begin position="322"/>
        <end position="331"/>
    </location>
</feature>
<protein>
    <submittedName>
        <fullName evidence="2">Uncharacterized protein</fullName>
    </submittedName>
</protein>
<dbReference type="PATRIC" id="fig|1238180.3.peg.4721"/>
<evidence type="ECO:0000313" key="2">
    <source>
        <dbReference type="EMBL" id="EMD25583.1"/>
    </source>
</evidence>
<feature type="region of interest" description="Disordered" evidence="1">
    <location>
        <begin position="510"/>
        <end position="559"/>
    </location>
</feature>
<evidence type="ECO:0000313" key="3">
    <source>
        <dbReference type="Proteomes" id="UP000014137"/>
    </source>
</evidence>
<accession>M2PM41</accession>
<feature type="compositionally biased region" description="Low complexity" evidence="1">
    <location>
        <begin position="17"/>
        <end position="31"/>
    </location>
</feature>
<proteinExistence type="predicted"/>
<evidence type="ECO:0000256" key="1">
    <source>
        <dbReference type="SAM" id="MobiDB-lite"/>
    </source>
</evidence>
<reference evidence="2 3" key="1">
    <citation type="submission" date="2012-10" db="EMBL/GenBank/DDBJ databases">
        <title>Genome assembly of Amycolatopsis azurea DSM 43854.</title>
        <authorList>
            <person name="Khatri I."/>
            <person name="Kaur I."/>
            <person name="Subramanian S."/>
            <person name="Mayilraj S."/>
        </authorList>
    </citation>
    <scope>NUCLEOTIDE SEQUENCE [LARGE SCALE GENOMIC DNA]</scope>
    <source>
        <strain evidence="2 3">DSM 43854</strain>
    </source>
</reference>
<dbReference type="Proteomes" id="UP000014137">
    <property type="component" value="Unassembled WGS sequence"/>
</dbReference>